<dbReference type="Pfam" id="PF07876">
    <property type="entry name" value="Dabb"/>
    <property type="match status" value="1"/>
</dbReference>
<reference evidence="2 3" key="1">
    <citation type="journal article" date="2015" name="J. Biotechnol.">
        <title>Complete genome sequence of a malodorant-producing acetogen, Clostridium scatologenes ATCC 25775(T).</title>
        <authorList>
            <person name="Zhu Z."/>
            <person name="Guo T."/>
            <person name="Zheng H."/>
            <person name="Song T."/>
            <person name="Ouyang P."/>
            <person name="Xie J."/>
        </authorList>
    </citation>
    <scope>NUCLEOTIDE SEQUENCE [LARGE SCALE GENOMIC DNA]</scope>
    <source>
        <strain evidence="2 3">ATCC 25775</strain>
    </source>
</reference>
<dbReference type="InterPro" id="IPR011008">
    <property type="entry name" value="Dimeric_a/b-barrel"/>
</dbReference>
<dbReference type="HOGENOM" id="CLU_080664_3_1_9"/>
<sequence>MFTHIVFFKLKDKSPDNVEKAANILRAMEGQIPQLKELTVGKDVVHSARSFDVAIITKFNSHEEMDEYQVCPFHVNQVLAKLKPMLESSAAIDFEE</sequence>
<evidence type="ECO:0000313" key="2">
    <source>
        <dbReference type="EMBL" id="AKA71541.1"/>
    </source>
</evidence>
<evidence type="ECO:0000313" key="3">
    <source>
        <dbReference type="Proteomes" id="UP000033115"/>
    </source>
</evidence>
<dbReference type="InterPro" id="IPR013097">
    <property type="entry name" value="Dabb"/>
</dbReference>
<dbReference type="AlphaFoldDB" id="A0A0E3GS67"/>
<name>A0A0E3GS67_CLOSL</name>
<dbReference type="STRING" id="1548.CSCA_4416"/>
<dbReference type="KEGG" id="csq:CSCA_4416"/>
<dbReference type="PROSITE" id="PS51502">
    <property type="entry name" value="S_R_A_B_BARREL"/>
    <property type="match status" value="1"/>
</dbReference>
<evidence type="ECO:0000259" key="1">
    <source>
        <dbReference type="PROSITE" id="PS51502"/>
    </source>
</evidence>
<protein>
    <submittedName>
        <fullName evidence="2">Stress responsive alpha-beta barrel domain protein</fullName>
    </submittedName>
</protein>
<dbReference type="Gene3D" id="3.30.70.100">
    <property type="match status" value="1"/>
</dbReference>
<dbReference type="PANTHER" id="PTHR37832">
    <property type="entry name" value="BLL2683 PROTEIN"/>
    <property type="match status" value="1"/>
</dbReference>
<dbReference type="RefSeq" id="WP_029159401.1">
    <property type="nucleotide sequence ID" value="NZ_CP009933.1"/>
</dbReference>
<accession>A0A0E3GS67</accession>
<dbReference type="EMBL" id="CP009933">
    <property type="protein sequence ID" value="AKA71541.1"/>
    <property type="molecule type" value="Genomic_DNA"/>
</dbReference>
<dbReference type="Proteomes" id="UP000033115">
    <property type="component" value="Chromosome"/>
</dbReference>
<organism evidence="2 3">
    <name type="scientific">Clostridium scatologenes</name>
    <dbReference type="NCBI Taxonomy" id="1548"/>
    <lineage>
        <taxon>Bacteria</taxon>
        <taxon>Bacillati</taxon>
        <taxon>Bacillota</taxon>
        <taxon>Clostridia</taxon>
        <taxon>Eubacteriales</taxon>
        <taxon>Clostridiaceae</taxon>
        <taxon>Clostridium</taxon>
    </lineage>
</organism>
<dbReference type="PANTHER" id="PTHR37832:SF1">
    <property type="entry name" value="STRESS-RESPONSE A_B BARREL DOMAIN-CONTAINING PROTEIN"/>
    <property type="match status" value="1"/>
</dbReference>
<dbReference type="SMART" id="SM00886">
    <property type="entry name" value="Dabb"/>
    <property type="match status" value="1"/>
</dbReference>
<proteinExistence type="predicted"/>
<feature type="domain" description="Stress-response A/B barrel" evidence="1">
    <location>
        <begin position="2"/>
        <end position="94"/>
    </location>
</feature>
<dbReference type="SUPFAM" id="SSF54909">
    <property type="entry name" value="Dimeric alpha+beta barrel"/>
    <property type="match status" value="1"/>
</dbReference>
<keyword evidence="3" id="KW-1185">Reference proteome</keyword>
<gene>
    <name evidence="2" type="ORF">CSCA_4416</name>
</gene>